<dbReference type="Proteomes" id="UP000074561">
    <property type="component" value="Chromosome"/>
</dbReference>
<evidence type="ECO:0000259" key="3">
    <source>
        <dbReference type="Pfam" id="PF02885"/>
    </source>
</evidence>
<evidence type="ECO:0000256" key="1">
    <source>
        <dbReference type="ARBA" id="ARBA00022676"/>
    </source>
</evidence>
<dbReference type="InterPro" id="IPR005940">
    <property type="entry name" value="Anthranilate_Pribosyl_Tfrase"/>
</dbReference>
<dbReference type="InterPro" id="IPR036320">
    <property type="entry name" value="Glycosyl_Trfase_fam3_N_dom_sf"/>
</dbReference>
<evidence type="ECO:0000256" key="2">
    <source>
        <dbReference type="ARBA" id="ARBA00022679"/>
    </source>
</evidence>
<dbReference type="Gene3D" id="3.40.1030.10">
    <property type="entry name" value="Nucleoside phosphorylase/phosphoribosyltransferase catalytic domain"/>
    <property type="match status" value="1"/>
</dbReference>
<gene>
    <name evidence="4" type="ORF">CPter91_1131</name>
</gene>
<dbReference type="STRING" id="279113.CPter91_1131"/>
<reference evidence="4 5" key="1">
    <citation type="submission" date="2015-11" db="EMBL/GenBank/DDBJ databases">
        <title>Exploring the genomic traits of fungus-feeding bacterial genus Collimonas.</title>
        <authorList>
            <person name="Song C."/>
            <person name="Schmidt R."/>
            <person name="de Jager V."/>
            <person name="Krzyzanowska D."/>
            <person name="Jongedijk E."/>
            <person name="Cankar K."/>
            <person name="Beekwilder J."/>
            <person name="van Veen A."/>
            <person name="de Boer W."/>
            <person name="van Veen J.A."/>
            <person name="Garbeva P."/>
        </authorList>
    </citation>
    <scope>NUCLEOTIDE SEQUENCE [LARGE SCALE GENOMIC DNA]</scope>
    <source>
        <strain evidence="4 5">Ter91</strain>
    </source>
</reference>
<dbReference type="KEGG" id="cpra:CPter91_1131"/>
<dbReference type="SUPFAM" id="SSF47648">
    <property type="entry name" value="Nucleoside phosphorylase/phosphoribosyltransferase N-terminal domain"/>
    <property type="match status" value="1"/>
</dbReference>
<name>A0A127Q0Z9_9BURK</name>
<dbReference type="GO" id="GO:0005829">
    <property type="term" value="C:cytosol"/>
    <property type="evidence" value="ECO:0007669"/>
    <property type="project" value="TreeGrafter"/>
</dbReference>
<accession>A0A127Q0Z9</accession>
<dbReference type="SUPFAM" id="SSF52418">
    <property type="entry name" value="Nucleoside phosphorylase/phosphoribosyltransferase catalytic domain"/>
    <property type="match status" value="1"/>
</dbReference>
<dbReference type="Pfam" id="PF02885">
    <property type="entry name" value="Glycos_trans_3N"/>
    <property type="match status" value="1"/>
</dbReference>
<dbReference type="PANTHER" id="PTHR43285:SF4">
    <property type="entry name" value="TRANSFERASE"/>
    <property type="match status" value="1"/>
</dbReference>
<dbReference type="NCBIfam" id="NF006005">
    <property type="entry name" value="PRK08136.1"/>
    <property type="match status" value="1"/>
</dbReference>
<keyword evidence="2 4" id="KW-0808">Transferase</keyword>
<dbReference type="PANTHER" id="PTHR43285">
    <property type="entry name" value="ANTHRANILATE PHOSPHORIBOSYLTRANSFERASE"/>
    <property type="match status" value="1"/>
</dbReference>
<dbReference type="InterPro" id="IPR035902">
    <property type="entry name" value="Nuc_phospho_transferase"/>
</dbReference>
<proteinExistence type="predicted"/>
<feature type="domain" description="Glycosyl transferase family 3 N-terminal" evidence="3">
    <location>
        <begin position="15"/>
        <end position="74"/>
    </location>
</feature>
<evidence type="ECO:0000313" key="4">
    <source>
        <dbReference type="EMBL" id="AMP03515.1"/>
    </source>
</evidence>
<dbReference type="PATRIC" id="fig|279113.9.peg.1130"/>
<dbReference type="GO" id="GO:0000162">
    <property type="term" value="P:L-tryptophan biosynthetic process"/>
    <property type="evidence" value="ECO:0007669"/>
    <property type="project" value="InterPro"/>
</dbReference>
<dbReference type="AlphaFoldDB" id="A0A127Q0Z9"/>
<protein>
    <submittedName>
        <fullName evidence="4">Glycosyl transferase family, helical bundle domain protein</fullName>
    </submittedName>
</protein>
<sequence>MTNIPLAEPFAAARFIKEIGRGKDGARSLARSDAHDLYAAMLDGRVSDLELGGILLAMRIKGESVDEIAGFLDAAEASFTQITLPEWSAAARPYAPVVIPSYNGARHMANLTPLLALLLAREGVPVLMHGVLTDPGRVTSAEIFQALGQLLCLSIDQVQARFEQGLPAFMPIDALAPKMARLLAMRRILGVRNSTHTLVKIMQPFVVPALRLSSYTHPEYLTMLTSYFMTTAAAQRGDVFLMRGTEGETVANARKAQKIDWFHAATQTTLVEKQEIANDIPALPEQRDALSTASWIQRALREPELIPKPIAAQVEQCLMACRNLYLRHDWAAVDSKGKTPGATGSISQGN</sequence>
<dbReference type="EMBL" id="CP013234">
    <property type="protein sequence ID" value="AMP03515.1"/>
    <property type="molecule type" value="Genomic_DNA"/>
</dbReference>
<dbReference type="OrthoDB" id="9768896at2"/>
<evidence type="ECO:0000313" key="5">
    <source>
        <dbReference type="Proteomes" id="UP000074561"/>
    </source>
</evidence>
<dbReference type="RefSeq" id="WP_061937908.1">
    <property type="nucleotide sequence ID" value="NZ_CP013234.1"/>
</dbReference>
<dbReference type="Gene3D" id="1.20.970.10">
    <property type="entry name" value="Transferase, Pyrimidine Nucleoside Phosphorylase, Chain C"/>
    <property type="match status" value="1"/>
</dbReference>
<dbReference type="InterPro" id="IPR017459">
    <property type="entry name" value="Glycosyl_Trfase_fam3_N_dom"/>
</dbReference>
<keyword evidence="1" id="KW-0328">Glycosyltransferase</keyword>
<dbReference type="GO" id="GO:0004048">
    <property type="term" value="F:anthranilate phosphoribosyltransferase activity"/>
    <property type="evidence" value="ECO:0007669"/>
    <property type="project" value="InterPro"/>
</dbReference>
<organism evidence="4 5">
    <name type="scientific">Collimonas pratensis</name>
    <dbReference type="NCBI Taxonomy" id="279113"/>
    <lineage>
        <taxon>Bacteria</taxon>
        <taxon>Pseudomonadati</taxon>
        <taxon>Pseudomonadota</taxon>
        <taxon>Betaproteobacteria</taxon>
        <taxon>Burkholderiales</taxon>
        <taxon>Oxalobacteraceae</taxon>
        <taxon>Collimonas</taxon>
    </lineage>
</organism>